<dbReference type="InterPro" id="IPR015286">
    <property type="entry name" value="Porin_fam_mycobact-type"/>
</dbReference>
<dbReference type="Proteomes" id="UP000020825">
    <property type="component" value="Unassembled WGS sequence"/>
</dbReference>
<dbReference type="InterPro" id="IPR036435">
    <property type="entry name" value="Leukocidin/porin_MspA_sf"/>
</dbReference>
<name>X8CKI2_MYCIT</name>
<dbReference type="Gene3D" id="2.60.40.1650">
    <property type="entry name" value="Porin MspA (Ig-like beta-sandwich domain)"/>
    <property type="match status" value="2"/>
</dbReference>
<dbReference type="EMBL" id="JAOG01000002">
    <property type="protein sequence ID" value="EUA55958.1"/>
    <property type="molecule type" value="Genomic_DNA"/>
</dbReference>
<organism evidence="3 4">
    <name type="scientific">Mycobacterium intracellulare 1956</name>
    <dbReference type="NCBI Taxonomy" id="1299331"/>
    <lineage>
        <taxon>Bacteria</taxon>
        <taxon>Bacillati</taxon>
        <taxon>Actinomycetota</taxon>
        <taxon>Actinomycetes</taxon>
        <taxon>Mycobacteriales</taxon>
        <taxon>Mycobacteriaceae</taxon>
        <taxon>Mycobacterium</taxon>
        <taxon>Mycobacterium avium complex (MAC)</taxon>
    </lineage>
</organism>
<reference evidence="3 4" key="1">
    <citation type="submission" date="2013-12" db="EMBL/GenBank/DDBJ databases">
        <authorList>
            <person name="Zelazny A."/>
            <person name="Olivier K."/>
            <person name="Holland S."/>
            <person name="Lenaerts A."/>
            <person name="Ordway D."/>
            <person name="DeGroote M.A."/>
            <person name="Parker T."/>
            <person name="Sizemore C."/>
            <person name="Tallon L.J."/>
            <person name="Sadzewicz L.K."/>
            <person name="Sengamalay N."/>
            <person name="Fraser C.M."/>
            <person name="Hine E."/>
            <person name="Shefchek K.A."/>
            <person name="Das S.P."/>
            <person name="Tettelin H."/>
        </authorList>
    </citation>
    <scope>NUCLEOTIDE SEQUENCE [LARGE SCALE GENOMIC DNA]</scope>
    <source>
        <strain evidence="3 4">1956</strain>
    </source>
</reference>
<comment type="caution">
    <text evidence="3">The sequence shown here is derived from an EMBL/GenBank/DDBJ whole genome shotgun (WGS) entry which is preliminary data.</text>
</comment>
<evidence type="ECO:0000313" key="3">
    <source>
        <dbReference type="EMBL" id="EUA55958.1"/>
    </source>
</evidence>
<dbReference type="PATRIC" id="fig|1299331.3.peg.4016"/>
<proteinExistence type="predicted"/>
<dbReference type="Pfam" id="PF09203">
    <property type="entry name" value="MspA"/>
    <property type="match status" value="1"/>
</dbReference>
<gene>
    <name evidence="3" type="ORF">I550_4115</name>
</gene>
<dbReference type="SUPFAM" id="SSF56959">
    <property type="entry name" value="Leukocidin-like"/>
    <property type="match status" value="1"/>
</dbReference>
<sequence length="280" mass="29691">MIRRILEIVETLLPILHCITVTNEQQMWIAGQQISRTKCDPAYGFAREAGSHRRPSCHGYRRVPRDVGDRGALGRLRTPARSRPADAAPPAGAAVPSNPPAILNTPDGWTLGLGAKDEMQVPVAPLTTAISSREYMSSGIFVGSLRGPEEAHGVLEVGYQIGCGIDMSTSNGVIMEGGAGIIPGVSPTFDATGTLPPLLPFVSAPINGVMSVGLKPGLVIVVPVIKKQFKGANPWVMISNFHVKIDGCVGQSFIRSYAVLTRQTDLSDVVLSYVGVTKAV</sequence>
<dbReference type="AlphaFoldDB" id="X8CKI2"/>
<evidence type="ECO:0000256" key="1">
    <source>
        <dbReference type="ARBA" id="ARBA00022729"/>
    </source>
</evidence>
<feature type="compositionally biased region" description="Basic residues" evidence="2">
    <location>
        <begin position="52"/>
        <end position="62"/>
    </location>
</feature>
<keyword evidence="1" id="KW-0732">Signal</keyword>
<evidence type="ECO:0000313" key="4">
    <source>
        <dbReference type="Proteomes" id="UP000020825"/>
    </source>
</evidence>
<feature type="compositionally biased region" description="Low complexity" evidence="2">
    <location>
        <begin position="79"/>
        <end position="96"/>
    </location>
</feature>
<protein>
    <submittedName>
        <fullName evidence="3">MspA family protein</fullName>
    </submittedName>
</protein>
<evidence type="ECO:0000256" key="2">
    <source>
        <dbReference type="SAM" id="MobiDB-lite"/>
    </source>
</evidence>
<feature type="region of interest" description="Disordered" evidence="2">
    <location>
        <begin position="50"/>
        <end position="100"/>
    </location>
</feature>
<accession>X8CKI2</accession>